<dbReference type="InterPro" id="IPR012944">
    <property type="entry name" value="SusD_RagB_dom"/>
</dbReference>
<protein>
    <submittedName>
        <fullName evidence="9">RagB/SusD family nutrient uptake outer membrane protein</fullName>
    </submittedName>
</protein>
<reference evidence="9" key="1">
    <citation type="journal article" date="2021" name="PeerJ">
        <title>Extensive microbial diversity within the chicken gut microbiome revealed by metagenomics and culture.</title>
        <authorList>
            <person name="Gilroy R."/>
            <person name="Ravi A."/>
            <person name="Getino M."/>
            <person name="Pursley I."/>
            <person name="Horton D.L."/>
            <person name="Alikhan N.F."/>
            <person name="Baker D."/>
            <person name="Gharbi K."/>
            <person name="Hall N."/>
            <person name="Watson M."/>
            <person name="Adriaenssens E.M."/>
            <person name="Foster-Nyarko E."/>
            <person name="Jarju S."/>
            <person name="Secka A."/>
            <person name="Antonio M."/>
            <person name="Oren A."/>
            <person name="Chaudhuri R.R."/>
            <person name="La Ragione R."/>
            <person name="Hildebrand F."/>
            <person name="Pallen M.J."/>
        </authorList>
    </citation>
    <scope>NUCLEOTIDE SEQUENCE</scope>
    <source>
        <strain evidence="9">ChiHjej12B11-24981</strain>
    </source>
</reference>
<dbReference type="GO" id="GO:0009279">
    <property type="term" value="C:cell outer membrane"/>
    <property type="evidence" value="ECO:0007669"/>
    <property type="project" value="UniProtKB-SubCell"/>
</dbReference>
<dbReference type="InterPro" id="IPR033985">
    <property type="entry name" value="SusD-like_N"/>
</dbReference>
<dbReference type="Gene3D" id="1.25.40.900">
    <property type="match status" value="1"/>
</dbReference>
<keyword evidence="5" id="KW-0998">Cell outer membrane</keyword>
<evidence type="ECO:0000313" key="10">
    <source>
        <dbReference type="Proteomes" id="UP000824023"/>
    </source>
</evidence>
<feature type="domain" description="SusD-like N-terminal" evidence="8">
    <location>
        <begin position="97"/>
        <end position="214"/>
    </location>
</feature>
<evidence type="ECO:0000256" key="2">
    <source>
        <dbReference type="ARBA" id="ARBA00006275"/>
    </source>
</evidence>
<evidence type="ECO:0000256" key="6">
    <source>
        <dbReference type="SAM" id="SignalP"/>
    </source>
</evidence>
<feature type="domain" description="RagB/SusD" evidence="7">
    <location>
        <begin position="278"/>
        <end position="614"/>
    </location>
</feature>
<dbReference type="PROSITE" id="PS51257">
    <property type="entry name" value="PROKAR_LIPOPROTEIN"/>
    <property type="match status" value="1"/>
</dbReference>
<keyword evidence="4" id="KW-0472">Membrane</keyword>
<accession>A0A9D2CXP4</accession>
<evidence type="ECO:0000259" key="7">
    <source>
        <dbReference type="Pfam" id="PF07980"/>
    </source>
</evidence>
<evidence type="ECO:0000256" key="3">
    <source>
        <dbReference type="ARBA" id="ARBA00022729"/>
    </source>
</evidence>
<evidence type="ECO:0000256" key="4">
    <source>
        <dbReference type="ARBA" id="ARBA00023136"/>
    </source>
</evidence>
<organism evidence="9 10">
    <name type="scientific">Candidatus Bacteroides merdipullorum</name>
    <dbReference type="NCBI Taxonomy" id="2838474"/>
    <lineage>
        <taxon>Bacteria</taxon>
        <taxon>Pseudomonadati</taxon>
        <taxon>Bacteroidota</taxon>
        <taxon>Bacteroidia</taxon>
        <taxon>Bacteroidales</taxon>
        <taxon>Bacteroidaceae</taxon>
        <taxon>Bacteroides</taxon>
    </lineage>
</organism>
<dbReference type="EMBL" id="DXCK01000113">
    <property type="protein sequence ID" value="HIZ02213.1"/>
    <property type="molecule type" value="Genomic_DNA"/>
</dbReference>
<dbReference type="SUPFAM" id="SSF48452">
    <property type="entry name" value="TPR-like"/>
    <property type="match status" value="1"/>
</dbReference>
<name>A0A9D2CXP4_9BACE</name>
<feature type="chain" id="PRO_5038723328" evidence="6">
    <location>
        <begin position="24"/>
        <end position="614"/>
    </location>
</feature>
<dbReference type="Pfam" id="PF14322">
    <property type="entry name" value="SusD-like_3"/>
    <property type="match status" value="1"/>
</dbReference>
<comment type="caution">
    <text evidence="9">The sequence shown here is derived from an EMBL/GenBank/DDBJ whole genome shotgun (WGS) entry which is preliminary data.</text>
</comment>
<evidence type="ECO:0000313" key="9">
    <source>
        <dbReference type="EMBL" id="HIZ02213.1"/>
    </source>
</evidence>
<comment type="similarity">
    <text evidence="2">Belongs to the SusD family.</text>
</comment>
<dbReference type="InterPro" id="IPR011990">
    <property type="entry name" value="TPR-like_helical_dom_sf"/>
</dbReference>
<proteinExistence type="inferred from homology"/>
<evidence type="ECO:0000256" key="5">
    <source>
        <dbReference type="ARBA" id="ARBA00023237"/>
    </source>
</evidence>
<feature type="signal peptide" evidence="6">
    <location>
        <begin position="1"/>
        <end position="23"/>
    </location>
</feature>
<dbReference type="Gene3D" id="1.25.40.390">
    <property type="match status" value="2"/>
</dbReference>
<dbReference type="AlphaFoldDB" id="A0A9D2CXP4"/>
<comment type="subcellular location">
    <subcellularLocation>
        <location evidence="1">Cell outer membrane</location>
    </subcellularLocation>
</comment>
<evidence type="ECO:0000259" key="8">
    <source>
        <dbReference type="Pfam" id="PF14322"/>
    </source>
</evidence>
<dbReference type="Proteomes" id="UP000824023">
    <property type="component" value="Unassembled WGS sequence"/>
</dbReference>
<dbReference type="Pfam" id="PF07980">
    <property type="entry name" value="SusD_RagB"/>
    <property type="match status" value="1"/>
</dbReference>
<keyword evidence="3 6" id="KW-0732">Signal</keyword>
<gene>
    <name evidence="9" type="ORF">H9819_08200</name>
</gene>
<sequence>MKFKGYKYLILSMAAAFSLTSCLDEDPLYSQNNEIVFSNPENANLALRGCYSYFATSNVYGQNMQEVLIAVGGHAWAQRNAGDPDLFTSLTPTPSIGQIGAMWDGLYKVISESNAFIENMQGSGLSEELITQYVGEAKFLRAVAYLNLVTLFGDVPLKTVASTSEGIAMPRTPREDVFKQIIQDLTDALAISEEPKENERACRWTVKAYLGKVYHKMAVLGIDTQQNLENAKTYFDDVYEHGPYELESNYADLFGEWVTGSKEAIFQINFIGNASAAYNRGSNRLCPQASTTGVNWTTHAFSFSAYDLQRGFYPGDPRMETTFLTQWRTYPGNNQANPKPQVGLELSPNDSTYAYPKLTYTVAGVYLLDAEGNPIKNNSGNPVLKQFVATVPYGMTLDELKNMEIPADATPQEKARITALQKAENSFARKGNAYAYPSFGKAFDQYQAAQAAHKNLMVYRYAEMLLLMADVYNELGNPSRAVALANEVLERARNSAGEKAATEPAAWSSTLDQTTVRKKLYYERIFELWGEPDIWDMARLRGTEFLKEFLDYHNQHEMVQAGNAYYNESNNRFTERLYNNGNLTAEFLEKMMLFPIPQTEIDANPSITGNNPGY</sequence>
<reference evidence="9" key="2">
    <citation type="submission" date="2021-04" db="EMBL/GenBank/DDBJ databases">
        <authorList>
            <person name="Gilroy R."/>
        </authorList>
    </citation>
    <scope>NUCLEOTIDE SEQUENCE</scope>
    <source>
        <strain evidence="9">ChiHjej12B11-24981</strain>
    </source>
</reference>
<evidence type="ECO:0000256" key="1">
    <source>
        <dbReference type="ARBA" id="ARBA00004442"/>
    </source>
</evidence>